<comment type="caution">
    <text evidence="2">The sequence shown here is derived from an EMBL/GenBank/DDBJ whole genome shotgun (WGS) entry which is preliminary data.</text>
</comment>
<protein>
    <recommendedName>
        <fullName evidence="1">COMM domain-containing protein</fullName>
    </recommendedName>
</protein>
<evidence type="ECO:0000313" key="3">
    <source>
        <dbReference type="Proteomes" id="UP001168972"/>
    </source>
</evidence>
<dbReference type="InterPro" id="IPR017920">
    <property type="entry name" value="COMM"/>
</dbReference>
<dbReference type="PROSITE" id="PS51269">
    <property type="entry name" value="COMM"/>
    <property type="match status" value="1"/>
</dbReference>
<proteinExistence type="predicted"/>
<reference evidence="2" key="2">
    <citation type="submission" date="2023-03" db="EMBL/GenBank/DDBJ databases">
        <authorList>
            <person name="Inwood S.N."/>
            <person name="Skelly J.G."/>
            <person name="Guhlin J."/>
            <person name="Harrop T.W.R."/>
            <person name="Goldson S.G."/>
            <person name="Dearden P.K."/>
        </authorList>
    </citation>
    <scope>NUCLEOTIDE SEQUENCE</scope>
    <source>
        <strain evidence="2">Lincoln</strain>
        <tissue evidence="2">Whole body</tissue>
    </source>
</reference>
<accession>A0AA39FTQ3</accession>
<reference evidence="2" key="1">
    <citation type="journal article" date="2023" name="bioRxiv">
        <title>Scaffold-level genome assemblies of two parasitoid biocontrol wasps reveal the parthenogenesis mechanism and an associated novel virus.</title>
        <authorList>
            <person name="Inwood S."/>
            <person name="Skelly J."/>
            <person name="Guhlin J."/>
            <person name="Harrop T."/>
            <person name="Goldson S."/>
            <person name="Dearden P."/>
        </authorList>
    </citation>
    <scope>NUCLEOTIDE SEQUENCE</scope>
    <source>
        <strain evidence="2">Lincoln</strain>
        <tissue evidence="2">Whole body</tissue>
    </source>
</reference>
<dbReference type="Proteomes" id="UP001168972">
    <property type="component" value="Unassembled WGS sequence"/>
</dbReference>
<sequence>MKMSKINLLLDKDEINDHLNNFFYSCINEICGCEGPTYQQFIKIGWNEDEYNDIHTLICNLFTNPTLLYLDKTKLPQEFLEFPENIQAQMFDCLKEKQEYLINALMKKNSQKSIQTLIDFDWRLKVVLGSSKVASLKVPLLQLDLKVMENEIENNVDLELNKHELDHLIKTLESAI</sequence>
<dbReference type="InterPro" id="IPR055184">
    <property type="entry name" value="COMMD8_HN"/>
</dbReference>
<gene>
    <name evidence="2" type="ORF">PV327_009397</name>
</gene>
<evidence type="ECO:0000259" key="1">
    <source>
        <dbReference type="PROSITE" id="PS51269"/>
    </source>
</evidence>
<evidence type="ECO:0000313" key="2">
    <source>
        <dbReference type="EMBL" id="KAK0175665.1"/>
    </source>
</evidence>
<dbReference type="AlphaFoldDB" id="A0AA39FTQ3"/>
<dbReference type="EMBL" id="JAQQBR010000005">
    <property type="protein sequence ID" value="KAK0175665.1"/>
    <property type="molecule type" value="Genomic_DNA"/>
</dbReference>
<keyword evidence="3" id="KW-1185">Reference proteome</keyword>
<feature type="domain" description="COMM" evidence="1">
    <location>
        <begin position="116"/>
        <end position="176"/>
    </location>
</feature>
<organism evidence="2 3">
    <name type="scientific">Microctonus hyperodae</name>
    <name type="common">Parasitoid wasp</name>
    <dbReference type="NCBI Taxonomy" id="165561"/>
    <lineage>
        <taxon>Eukaryota</taxon>
        <taxon>Metazoa</taxon>
        <taxon>Ecdysozoa</taxon>
        <taxon>Arthropoda</taxon>
        <taxon>Hexapoda</taxon>
        <taxon>Insecta</taxon>
        <taxon>Pterygota</taxon>
        <taxon>Neoptera</taxon>
        <taxon>Endopterygota</taxon>
        <taxon>Hymenoptera</taxon>
        <taxon>Apocrita</taxon>
        <taxon>Ichneumonoidea</taxon>
        <taxon>Braconidae</taxon>
        <taxon>Euphorinae</taxon>
        <taxon>Microctonus</taxon>
    </lineage>
</organism>
<name>A0AA39FTQ3_MICHY</name>
<dbReference type="Pfam" id="PF07258">
    <property type="entry name" value="COMM_domain"/>
    <property type="match status" value="1"/>
</dbReference>
<dbReference type="Pfam" id="PF22838">
    <property type="entry name" value="COMMD8_HN"/>
    <property type="match status" value="1"/>
</dbReference>